<proteinExistence type="inferred from homology"/>
<evidence type="ECO:0000256" key="11">
    <source>
        <dbReference type="ARBA" id="ARBA00023154"/>
    </source>
</evidence>
<dbReference type="NCBIfam" id="TIGR01246">
    <property type="entry name" value="dapE_proteo"/>
    <property type="match status" value="1"/>
</dbReference>
<keyword evidence="12 15" id="KW-0170">Cobalt</keyword>
<evidence type="ECO:0000313" key="18">
    <source>
        <dbReference type="Proteomes" id="UP000007460"/>
    </source>
</evidence>
<comment type="catalytic activity">
    <reaction evidence="14 15">
        <text>N-succinyl-(2S,6S)-2,6-diaminopimelate + H2O = (2S,6S)-2,6-diaminopimelate + succinate</text>
        <dbReference type="Rhea" id="RHEA:22608"/>
        <dbReference type="ChEBI" id="CHEBI:15377"/>
        <dbReference type="ChEBI" id="CHEBI:30031"/>
        <dbReference type="ChEBI" id="CHEBI:57609"/>
        <dbReference type="ChEBI" id="CHEBI:58087"/>
        <dbReference type="EC" id="3.5.1.18"/>
    </reaction>
</comment>
<dbReference type="UniPathway" id="UPA00034">
    <property type="reaction ID" value="UER00021"/>
</dbReference>
<keyword evidence="9 15" id="KW-0862">Zinc</keyword>
<accession>D5BTZ3</accession>
<dbReference type="SUPFAM" id="SSF53187">
    <property type="entry name" value="Zn-dependent exopeptidases"/>
    <property type="match status" value="1"/>
</dbReference>
<dbReference type="InterPro" id="IPR005941">
    <property type="entry name" value="DapE_proteobac"/>
</dbReference>
<evidence type="ECO:0000256" key="4">
    <source>
        <dbReference type="ARBA" id="ARBA00011921"/>
    </source>
</evidence>
<comment type="function">
    <text evidence="15">Catalyzes the hydrolysis of N-succinyl-L,L-diaminopimelic acid (SDAP), forming succinate and LL-2,6-diaminopimelate (DAP), an intermediate involved in the bacterial biosynthesis of lysine and meso-diaminopimelic acid, an essential component of bacterial cell walls.</text>
</comment>
<evidence type="ECO:0000256" key="15">
    <source>
        <dbReference type="HAMAP-Rule" id="MF_01690"/>
    </source>
</evidence>
<keyword evidence="11 15" id="KW-0457">Lysine biosynthesis</keyword>
<dbReference type="eggNOG" id="COG0624">
    <property type="taxonomic scope" value="Bacteria"/>
</dbReference>
<dbReference type="NCBIfam" id="NF009557">
    <property type="entry name" value="PRK13009.1"/>
    <property type="match status" value="1"/>
</dbReference>
<evidence type="ECO:0000256" key="9">
    <source>
        <dbReference type="ARBA" id="ARBA00022833"/>
    </source>
</evidence>
<evidence type="ECO:0000256" key="3">
    <source>
        <dbReference type="ARBA" id="ARBA00011738"/>
    </source>
</evidence>
<dbReference type="InterPro" id="IPR036264">
    <property type="entry name" value="Bact_exopeptidase_dim_dom"/>
</dbReference>
<name>D5BTZ3_PUNMI</name>
<feature type="domain" description="Peptidase M20 dimerisation" evidence="16">
    <location>
        <begin position="191"/>
        <end position="294"/>
    </location>
</feature>
<dbReference type="GO" id="GO:0009014">
    <property type="term" value="F:succinyl-diaminopimelate desuccinylase activity"/>
    <property type="evidence" value="ECO:0007669"/>
    <property type="project" value="UniProtKB-UniRule"/>
</dbReference>
<evidence type="ECO:0000256" key="2">
    <source>
        <dbReference type="ARBA" id="ARBA00006746"/>
    </source>
</evidence>
<protein>
    <recommendedName>
        <fullName evidence="5 15">Succinyl-diaminopimelate desuccinylase</fullName>
        <shortName evidence="15">SDAP desuccinylase</shortName>
        <ecNumber evidence="4 15">3.5.1.18</ecNumber>
    </recommendedName>
    <alternativeName>
        <fullName evidence="13 15">N-succinyl-LL-2,6-diaminoheptanedioate amidohydrolase</fullName>
    </alternativeName>
</protein>
<evidence type="ECO:0000256" key="8">
    <source>
        <dbReference type="ARBA" id="ARBA00022801"/>
    </source>
</evidence>
<feature type="binding site" evidence="15">
    <location>
        <position position="363"/>
    </location>
    <ligand>
        <name>Zn(2+)</name>
        <dbReference type="ChEBI" id="CHEBI:29105"/>
        <label>2</label>
    </ligand>
</feature>
<dbReference type="InterPro" id="IPR050072">
    <property type="entry name" value="Peptidase_M20A"/>
</dbReference>
<dbReference type="STRING" id="488538.SAR116_1497"/>
<keyword evidence="6 15" id="KW-0028">Amino-acid biosynthesis</keyword>
<dbReference type="HOGENOM" id="CLU_021802_4_0_5"/>
<dbReference type="Pfam" id="PF01546">
    <property type="entry name" value="Peptidase_M20"/>
    <property type="match status" value="1"/>
</dbReference>
<evidence type="ECO:0000256" key="1">
    <source>
        <dbReference type="ARBA" id="ARBA00005130"/>
    </source>
</evidence>
<dbReference type="RefSeq" id="WP_013046367.1">
    <property type="nucleotide sequence ID" value="NC_014010.1"/>
</dbReference>
<keyword evidence="18" id="KW-1185">Reference proteome</keyword>
<dbReference type="CDD" id="cd03891">
    <property type="entry name" value="M20_DapE_proteobac"/>
    <property type="match status" value="1"/>
</dbReference>
<evidence type="ECO:0000313" key="17">
    <source>
        <dbReference type="EMBL" id="ADE39740.1"/>
    </source>
</evidence>
<comment type="pathway">
    <text evidence="1 15">Amino-acid biosynthesis; L-lysine biosynthesis via DAP pathway; LL-2,6-diaminopimelate from (S)-tetrahydrodipicolinate (succinylase route): step 3/3.</text>
</comment>
<evidence type="ECO:0000256" key="5">
    <source>
        <dbReference type="ARBA" id="ARBA00022391"/>
    </source>
</evidence>
<dbReference type="OrthoDB" id="9809784at2"/>
<dbReference type="EC" id="3.5.1.18" evidence="4 15"/>
<feature type="binding site" evidence="15">
    <location>
        <position position="178"/>
    </location>
    <ligand>
        <name>Zn(2+)</name>
        <dbReference type="ChEBI" id="CHEBI:29105"/>
        <label>1</label>
    </ligand>
</feature>
<evidence type="ECO:0000256" key="12">
    <source>
        <dbReference type="ARBA" id="ARBA00023285"/>
    </source>
</evidence>
<evidence type="ECO:0000256" key="7">
    <source>
        <dbReference type="ARBA" id="ARBA00022723"/>
    </source>
</evidence>
<dbReference type="SUPFAM" id="SSF55031">
    <property type="entry name" value="Bacterial exopeptidase dimerisation domain"/>
    <property type="match status" value="1"/>
</dbReference>
<dbReference type="KEGG" id="apb:SAR116_1497"/>
<dbReference type="Pfam" id="PF07687">
    <property type="entry name" value="M20_dimer"/>
    <property type="match status" value="1"/>
</dbReference>
<evidence type="ECO:0000256" key="14">
    <source>
        <dbReference type="ARBA" id="ARBA00051301"/>
    </source>
</evidence>
<dbReference type="GO" id="GO:0009089">
    <property type="term" value="P:lysine biosynthetic process via diaminopimelate"/>
    <property type="evidence" value="ECO:0007669"/>
    <property type="project" value="UniProtKB-UniRule"/>
</dbReference>
<feature type="binding site" evidence="15">
    <location>
        <position position="112"/>
    </location>
    <ligand>
        <name>Zn(2+)</name>
        <dbReference type="ChEBI" id="CHEBI:29105"/>
        <label>1</label>
    </ligand>
</feature>
<feature type="active site" description="Proton acceptor" evidence="15">
    <location>
        <position position="149"/>
    </location>
</feature>
<dbReference type="HAMAP" id="MF_01690">
    <property type="entry name" value="DapE"/>
    <property type="match status" value="1"/>
</dbReference>
<feature type="binding site" evidence="15">
    <location>
        <position position="112"/>
    </location>
    <ligand>
        <name>Zn(2+)</name>
        <dbReference type="ChEBI" id="CHEBI:29105"/>
        <label>2</label>
    </ligand>
</feature>
<dbReference type="InterPro" id="IPR011650">
    <property type="entry name" value="Peptidase_M20_dimer"/>
</dbReference>
<feature type="active site" evidence="15">
    <location>
        <position position="81"/>
    </location>
</feature>
<dbReference type="InterPro" id="IPR002933">
    <property type="entry name" value="Peptidase_M20"/>
</dbReference>
<comment type="subunit">
    <text evidence="3 15">Homodimer.</text>
</comment>
<dbReference type="GO" id="GO:0019877">
    <property type="term" value="P:diaminopimelate biosynthetic process"/>
    <property type="evidence" value="ECO:0007669"/>
    <property type="project" value="UniProtKB-UniRule"/>
</dbReference>
<keyword evidence="10 15" id="KW-0220">Diaminopimelate biosynthesis</keyword>
<evidence type="ECO:0000256" key="10">
    <source>
        <dbReference type="ARBA" id="ARBA00022915"/>
    </source>
</evidence>
<comment type="similarity">
    <text evidence="2 15">Belongs to the peptidase M20A family. DapE subfamily.</text>
</comment>
<dbReference type="GO" id="GO:0050897">
    <property type="term" value="F:cobalt ion binding"/>
    <property type="evidence" value="ECO:0007669"/>
    <property type="project" value="UniProtKB-UniRule"/>
</dbReference>
<dbReference type="GO" id="GO:0008777">
    <property type="term" value="F:acetylornithine deacetylase activity"/>
    <property type="evidence" value="ECO:0007669"/>
    <property type="project" value="TreeGrafter"/>
</dbReference>
<dbReference type="AlphaFoldDB" id="D5BTZ3"/>
<keyword evidence="8 15" id="KW-0378">Hydrolase</keyword>
<evidence type="ECO:0000256" key="13">
    <source>
        <dbReference type="ARBA" id="ARBA00031891"/>
    </source>
</evidence>
<reference evidence="17 18" key="1">
    <citation type="journal article" date="2010" name="J. Bacteriol.">
        <title>Complete genome sequence of "Candidatus Puniceispirillum marinum" IMCC1322, a representative of the SAR116 clade in the Alphaproteobacteria.</title>
        <authorList>
            <person name="Oh H.M."/>
            <person name="Kwon K.K."/>
            <person name="Kang I."/>
            <person name="Kang S.G."/>
            <person name="Lee J.H."/>
            <person name="Kim S.J."/>
            <person name="Cho J.C."/>
        </authorList>
    </citation>
    <scope>NUCLEOTIDE SEQUENCE [LARGE SCALE GENOMIC DNA]</scope>
    <source>
        <strain evidence="17 18">IMCC1322</strain>
    </source>
</reference>
<sequence>MDDVSYSVDLTQRLIRCPSVTPADAGALDVLVTELTALGFECTRLAFGDGDARIDNLFAWLGNKAASGTETKHFCFAGHTDVVPVGDADAWQFDPFSGTLDQGNIYGRGASDMKGGIAAFVGAVARLLARDSFDPAKGHAISLMITGDEEGDAVNGTVKMVEWVQEHGFVPDFCVVGEPTNPDAVGDVIKNGRRGSLSCQLTVEGAQGHVAYPHLADNPFARLLDMLAPVNSCELDGGNAFFDPSTANITSIDTNNPAGNVIPARAQARFNIRFNTEHTADSLIGWLEEHFTRVGGIWHADWRASAHPFLTEPGMLTDIMIAAISKVTGRDPQLSTSGGTSDARFITTLCPVAEFGLVGRTMHKVDEHTAIADIDVLSAIYENMLASYFEAA</sequence>
<feature type="binding site" evidence="15">
    <location>
        <position position="150"/>
    </location>
    <ligand>
        <name>Zn(2+)</name>
        <dbReference type="ChEBI" id="CHEBI:29105"/>
        <label>2</label>
    </ligand>
</feature>
<dbReference type="Proteomes" id="UP000007460">
    <property type="component" value="Chromosome"/>
</dbReference>
<comment type="cofactor">
    <cofactor evidence="15">
        <name>Zn(2+)</name>
        <dbReference type="ChEBI" id="CHEBI:29105"/>
    </cofactor>
    <cofactor evidence="15">
        <name>Co(2+)</name>
        <dbReference type="ChEBI" id="CHEBI:48828"/>
    </cofactor>
    <text evidence="15">Binds 2 Zn(2+) or Co(2+) ions per subunit.</text>
</comment>
<dbReference type="GO" id="GO:0006526">
    <property type="term" value="P:L-arginine biosynthetic process"/>
    <property type="evidence" value="ECO:0007669"/>
    <property type="project" value="TreeGrafter"/>
</dbReference>
<dbReference type="EMBL" id="CP001751">
    <property type="protein sequence ID" value="ADE39740.1"/>
    <property type="molecule type" value="Genomic_DNA"/>
</dbReference>
<evidence type="ECO:0000259" key="16">
    <source>
        <dbReference type="Pfam" id="PF07687"/>
    </source>
</evidence>
<feature type="binding site" evidence="15">
    <location>
        <position position="79"/>
    </location>
    <ligand>
        <name>Zn(2+)</name>
        <dbReference type="ChEBI" id="CHEBI:29105"/>
        <label>1</label>
    </ligand>
</feature>
<dbReference type="Gene3D" id="3.40.630.10">
    <property type="entry name" value="Zn peptidases"/>
    <property type="match status" value="2"/>
</dbReference>
<evidence type="ECO:0000256" key="6">
    <source>
        <dbReference type="ARBA" id="ARBA00022605"/>
    </source>
</evidence>
<dbReference type="PANTHER" id="PTHR43808:SF31">
    <property type="entry name" value="N-ACETYL-L-CITRULLINE DEACETYLASE"/>
    <property type="match status" value="1"/>
</dbReference>
<dbReference type="PANTHER" id="PTHR43808">
    <property type="entry name" value="ACETYLORNITHINE DEACETYLASE"/>
    <property type="match status" value="1"/>
</dbReference>
<gene>
    <name evidence="15" type="primary">dapE</name>
    <name evidence="17" type="ordered locus">SAR116_1497</name>
</gene>
<organism evidence="17 18">
    <name type="scientific">Puniceispirillum marinum (strain IMCC1322)</name>
    <dbReference type="NCBI Taxonomy" id="488538"/>
    <lineage>
        <taxon>Bacteria</taxon>
        <taxon>Pseudomonadati</taxon>
        <taxon>Pseudomonadota</taxon>
        <taxon>Alphaproteobacteria</taxon>
        <taxon>Candidatus Puniceispirillales</taxon>
        <taxon>Candidatus Puniceispirillaceae</taxon>
        <taxon>Candidatus Puniceispirillum</taxon>
    </lineage>
</organism>
<dbReference type="GO" id="GO:0008270">
    <property type="term" value="F:zinc ion binding"/>
    <property type="evidence" value="ECO:0007669"/>
    <property type="project" value="UniProtKB-UniRule"/>
</dbReference>
<keyword evidence="7 15" id="KW-0479">Metal-binding</keyword>